<gene>
    <name evidence="1" type="ORF">HF086_016940</name>
</gene>
<evidence type="ECO:0000313" key="1">
    <source>
        <dbReference type="EMBL" id="KAH9636066.1"/>
    </source>
</evidence>
<sequence length="165" mass="19549">MRSLTSLDTPELYEVTQITRTAICNIQWPDYENCVEVTFGIPLQYEEEDEEKEPRLSTKELDDMWTTYIIKDDFADRLRSFGITAYGDTDSIQNEKRHLDLYPAPHQTLPPLYSENDYKWVDDKYDDSTRVDMGGFANKSYVRDDLFDFESDEDVITPRDRYLLR</sequence>
<evidence type="ECO:0000313" key="2">
    <source>
        <dbReference type="Proteomes" id="UP000814243"/>
    </source>
</evidence>
<dbReference type="AlphaFoldDB" id="A0A922MGE7"/>
<protein>
    <submittedName>
        <fullName evidence="1">Uncharacterized protein</fullName>
    </submittedName>
</protein>
<comment type="caution">
    <text evidence="1">The sequence shown here is derived from an EMBL/GenBank/DDBJ whole genome shotgun (WGS) entry which is preliminary data.</text>
</comment>
<name>A0A922MGE7_SPOEX</name>
<reference evidence="1" key="1">
    <citation type="journal article" date="2021" name="G3 (Bethesda)">
        <title>Genome and transcriptome analysis of the beet armyworm Spodoptera exigua reveals targets for pest control. .</title>
        <authorList>
            <person name="Simon S."/>
            <person name="Breeschoten T."/>
            <person name="Jansen H.J."/>
            <person name="Dirks R.P."/>
            <person name="Schranz M.E."/>
            <person name="Ros V.I.D."/>
        </authorList>
    </citation>
    <scope>NUCLEOTIDE SEQUENCE</scope>
    <source>
        <strain evidence="1">TB_SE_WUR_2020</strain>
    </source>
</reference>
<proteinExistence type="predicted"/>
<dbReference type="Proteomes" id="UP000814243">
    <property type="component" value="Unassembled WGS sequence"/>
</dbReference>
<organism evidence="1 2">
    <name type="scientific">Spodoptera exigua</name>
    <name type="common">Beet armyworm</name>
    <name type="synonym">Noctua fulgens</name>
    <dbReference type="NCBI Taxonomy" id="7107"/>
    <lineage>
        <taxon>Eukaryota</taxon>
        <taxon>Metazoa</taxon>
        <taxon>Ecdysozoa</taxon>
        <taxon>Arthropoda</taxon>
        <taxon>Hexapoda</taxon>
        <taxon>Insecta</taxon>
        <taxon>Pterygota</taxon>
        <taxon>Neoptera</taxon>
        <taxon>Endopterygota</taxon>
        <taxon>Lepidoptera</taxon>
        <taxon>Glossata</taxon>
        <taxon>Ditrysia</taxon>
        <taxon>Noctuoidea</taxon>
        <taxon>Noctuidae</taxon>
        <taxon>Amphipyrinae</taxon>
        <taxon>Spodoptera</taxon>
    </lineage>
</organism>
<accession>A0A922MGE7</accession>
<dbReference type="EMBL" id="JACEFF010000520">
    <property type="protein sequence ID" value="KAH9636066.1"/>
    <property type="molecule type" value="Genomic_DNA"/>
</dbReference>